<evidence type="ECO:0000313" key="3">
    <source>
        <dbReference type="Proteomes" id="UP000281431"/>
    </source>
</evidence>
<feature type="compositionally biased region" description="Low complexity" evidence="1">
    <location>
        <begin position="30"/>
        <end position="44"/>
    </location>
</feature>
<organism evidence="2 3">
    <name type="scientific">Natrarchaeobius chitinivorans</name>
    <dbReference type="NCBI Taxonomy" id="1679083"/>
    <lineage>
        <taxon>Archaea</taxon>
        <taxon>Methanobacteriati</taxon>
        <taxon>Methanobacteriota</taxon>
        <taxon>Stenosarchaea group</taxon>
        <taxon>Halobacteria</taxon>
        <taxon>Halobacteriales</taxon>
        <taxon>Natrialbaceae</taxon>
        <taxon>Natrarchaeobius</taxon>
    </lineage>
</organism>
<dbReference type="Proteomes" id="UP000281431">
    <property type="component" value="Unassembled WGS sequence"/>
</dbReference>
<comment type="caution">
    <text evidence="2">The sequence shown here is derived from an EMBL/GenBank/DDBJ whole genome shotgun (WGS) entry which is preliminary data.</text>
</comment>
<reference evidence="2 3" key="1">
    <citation type="submission" date="2018-10" db="EMBL/GenBank/DDBJ databases">
        <title>Natrarchaeobius chitinivorans gen. nov., sp. nov., and Natrarchaeobius haloalkaliphilus sp. nov., alkaliphilic, chitin-utilizing haloarchaea from hypersaline alkaline lakes.</title>
        <authorList>
            <person name="Sorokin D.Y."/>
            <person name="Elcheninov A.G."/>
            <person name="Kostrikina N.A."/>
            <person name="Bale N.J."/>
            <person name="Sinninghe Damste J.S."/>
            <person name="Khijniak T.V."/>
            <person name="Kublanov I.V."/>
            <person name="Toshchakov S.V."/>
        </authorList>
    </citation>
    <scope>NUCLEOTIDE SEQUENCE [LARGE SCALE GENOMIC DNA]</scope>
    <source>
        <strain evidence="2 3">AArcht7</strain>
    </source>
</reference>
<dbReference type="AlphaFoldDB" id="A0A3N6N0R2"/>
<evidence type="ECO:0000256" key="1">
    <source>
        <dbReference type="SAM" id="MobiDB-lite"/>
    </source>
</evidence>
<dbReference type="EMBL" id="REFZ01000002">
    <property type="protein sequence ID" value="RQH02422.1"/>
    <property type="molecule type" value="Genomic_DNA"/>
</dbReference>
<feature type="compositionally biased region" description="Basic and acidic residues" evidence="1">
    <location>
        <begin position="59"/>
        <end position="72"/>
    </location>
</feature>
<feature type="region of interest" description="Disordered" evidence="1">
    <location>
        <begin position="30"/>
        <end position="92"/>
    </location>
</feature>
<proteinExistence type="predicted"/>
<evidence type="ECO:0000313" key="2">
    <source>
        <dbReference type="EMBL" id="RQH02422.1"/>
    </source>
</evidence>
<sequence>MTTANPATLECDGGSYRVRSLMADHDDLQSVTVPTSSGSSPPTTCANSSPTQSTRRKLRADAVRAQRPEHCSNRGWSTVVSRDDGTQLIPPVEGHGTVVRTVSRTIPSSVASRYCFAHVV</sequence>
<protein>
    <submittedName>
        <fullName evidence="2">Uncharacterized protein</fullName>
    </submittedName>
</protein>
<name>A0A3N6N0R2_NATCH</name>
<accession>A0A3N6N0R2</accession>
<keyword evidence="3" id="KW-1185">Reference proteome</keyword>
<gene>
    <name evidence="2" type="ORF">EA472_03715</name>
</gene>